<dbReference type="PANTHER" id="PTHR31890">
    <property type="entry name" value="PLANT INVERTASE/PECTIN METHYLESTERASE INHIBITOR SUPERFAMILY PROTEIN"/>
    <property type="match status" value="1"/>
</dbReference>
<name>A0A7J9AAB1_9ROSI</name>
<evidence type="ECO:0000313" key="2">
    <source>
        <dbReference type="Proteomes" id="UP000593574"/>
    </source>
</evidence>
<proteinExistence type="predicted"/>
<organism evidence="1 2">
    <name type="scientific">Gossypium laxum</name>
    <dbReference type="NCBI Taxonomy" id="34288"/>
    <lineage>
        <taxon>Eukaryota</taxon>
        <taxon>Viridiplantae</taxon>
        <taxon>Streptophyta</taxon>
        <taxon>Embryophyta</taxon>
        <taxon>Tracheophyta</taxon>
        <taxon>Spermatophyta</taxon>
        <taxon>Magnoliopsida</taxon>
        <taxon>eudicotyledons</taxon>
        <taxon>Gunneridae</taxon>
        <taxon>Pentapetalae</taxon>
        <taxon>rosids</taxon>
        <taxon>malvids</taxon>
        <taxon>Malvales</taxon>
        <taxon>Malvaceae</taxon>
        <taxon>Malvoideae</taxon>
        <taxon>Gossypium</taxon>
    </lineage>
</organism>
<keyword evidence="2" id="KW-1185">Reference proteome</keyword>
<dbReference type="Proteomes" id="UP000593574">
    <property type="component" value="Unassembled WGS sequence"/>
</dbReference>
<protein>
    <recommendedName>
        <fullName evidence="3">RNase H type-1 domain-containing protein</fullName>
    </recommendedName>
</protein>
<sequence>METVFATTEGVIWKQNGEWILGYNHYFGSCSIFEVELWGILDALQTIEQWQIMYVPRERNKVVDKLANMASDRNTEVEVFVNFPKEMLDEFGFDEVNVSLLGHLSKLVENLCNGNIVENRKFCLKALSTPKAIATRDSTQLGTLIMKLGAANVKATLNVYDEITKKPELVEDPQTANYDVAVIGPEIANCERELIDAKVKNPRLLSRNQFMKYYIEVGYEITSTLELENPNEH</sequence>
<evidence type="ECO:0008006" key="3">
    <source>
        <dbReference type="Google" id="ProtNLM"/>
    </source>
</evidence>
<accession>A0A7J9AAB1</accession>
<dbReference type="PANTHER" id="PTHR31890:SF9">
    <property type="entry name" value="PLANT INVERTASE_PECTIN METHYLESTERASE INHIBITOR SUPERFAMILY PROTEIN"/>
    <property type="match status" value="1"/>
</dbReference>
<reference evidence="1 2" key="1">
    <citation type="journal article" date="2019" name="Genome Biol. Evol.">
        <title>Insights into the evolution of the New World diploid cottons (Gossypium, subgenus Houzingenia) based on genome sequencing.</title>
        <authorList>
            <person name="Grover C.E."/>
            <person name="Arick M.A. 2nd"/>
            <person name="Thrash A."/>
            <person name="Conover J.L."/>
            <person name="Sanders W.S."/>
            <person name="Peterson D.G."/>
            <person name="Frelichowski J.E."/>
            <person name="Scheffler J.A."/>
            <person name="Scheffler B.E."/>
            <person name="Wendel J.F."/>
        </authorList>
    </citation>
    <scope>NUCLEOTIDE SEQUENCE [LARGE SCALE GENOMIC DNA]</scope>
    <source>
        <strain evidence="1">4</strain>
        <tissue evidence="1">Leaf</tissue>
    </source>
</reference>
<evidence type="ECO:0000313" key="1">
    <source>
        <dbReference type="EMBL" id="MBA0720993.1"/>
    </source>
</evidence>
<dbReference type="EMBL" id="JABEZV010000009">
    <property type="protein sequence ID" value="MBA0720993.1"/>
    <property type="molecule type" value="Genomic_DNA"/>
</dbReference>
<dbReference type="InterPro" id="IPR035513">
    <property type="entry name" value="Invertase/methylesterase_inhib"/>
</dbReference>
<dbReference type="AlphaFoldDB" id="A0A7J9AAB1"/>
<dbReference type="SUPFAM" id="SSF101148">
    <property type="entry name" value="Plant invertase/pectin methylesterase inhibitor"/>
    <property type="match status" value="1"/>
</dbReference>
<gene>
    <name evidence="1" type="ORF">Golax_008580</name>
</gene>
<comment type="caution">
    <text evidence="1">The sequence shown here is derived from an EMBL/GenBank/DDBJ whole genome shotgun (WGS) entry which is preliminary data.</text>
</comment>